<evidence type="ECO:0000313" key="2">
    <source>
        <dbReference type="EMBL" id="CAA7259989.1"/>
    </source>
</evidence>
<gene>
    <name evidence="2" type="ORF">AAE3_LOCUS2186</name>
</gene>
<dbReference type="Gene3D" id="1.20.140.150">
    <property type="match status" value="1"/>
</dbReference>
<protein>
    <recommendedName>
        <fullName evidence="4">Actin cortical patch SUR7/pH-response regulator PalI</fullName>
    </recommendedName>
</protein>
<reference evidence="2 3" key="1">
    <citation type="submission" date="2020-01" db="EMBL/GenBank/DDBJ databases">
        <authorList>
            <person name="Gupta K D."/>
        </authorList>
    </citation>
    <scope>NUCLEOTIDE SEQUENCE [LARGE SCALE GENOMIC DNA]</scope>
</reference>
<dbReference type="GO" id="GO:0031505">
    <property type="term" value="P:fungal-type cell wall organization"/>
    <property type="evidence" value="ECO:0007669"/>
    <property type="project" value="TreeGrafter"/>
</dbReference>
<dbReference type="OrthoDB" id="3349852at2759"/>
<sequence length="271" mass="29552">MPRFSKSPKVAISMRGEICVGFASLLSFVSMLLLIFVHVGQINTSTVPRNIAMVKVNMSGYGEALETFILNPVFGLYTDNASAPLQQQAGVRELYEFGLYSYCAYVDDAHGTCSNHTTGQRYTPYDVITADMSSNYSILTGPFIPETTFRDSKYLGQSSRAAYWMLLLGTICAALALITGIAKNNWTFFVSAIFSIAGSLLLLIGAAIWTVIIKKSQSINNILLRLPNSNTTVGLGITVSEGNGLFIAWAAFVCLFLSIIPYMLSCCTYRG</sequence>
<feature type="transmembrane region" description="Helical" evidence="1">
    <location>
        <begin position="188"/>
        <end position="212"/>
    </location>
</feature>
<feature type="transmembrane region" description="Helical" evidence="1">
    <location>
        <begin position="245"/>
        <end position="264"/>
    </location>
</feature>
<dbReference type="PANTHER" id="PTHR28019">
    <property type="entry name" value="CELL MEMBRANE PROTEIN YLR413W-RELATED"/>
    <property type="match status" value="1"/>
</dbReference>
<feature type="transmembrane region" description="Helical" evidence="1">
    <location>
        <begin position="161"/>
        <end position="182"/>
    </location>
</feature>
<dbReference type="Pfam" id="PF06687">
    <property type="entry name" value="SUR7"/>
    <property type="match status" value="1"/>
</dbReference>
<dbReference type="EMBL" id="CACVBS010000028">
    <property type="protein sequence ID" value="CAA7259989.1"/>
    <property type="molecule type" value="Genomic_DNA"/>
</dbReference>
<organism evidence="2 3">
    <name type="scientific">Cyclocybe aegerita</name>
    <name type="common">Black poplar mushroom</name>
    <name type="synonym">Agrocybe aegerita</name>
    <dbReference type="NCBI Taxonomy" id="1973307"/>
    <lineage>
        <taxon>Eukaryota</taxon>
        <taxon>Fungi</taxon>
        <taxon>Dikarya</taxon>
        <taxon>Basidiomycota</taxon>
        <taxon>Agaricomycotina</taxon>
        <taxon>Agaricomycetes</taxon>
        <taxon>Agaricomycetidae</taxon>
        <taxon>Agaricales</taxon>
        <taxon>Agaricineae</taxon>
        <taxon>Bolbitiaceae</taxon>
        <taxon>Cyclocybe</taxon>
    </lineage>
</organism>
<dbReference type="GO" id="GO:0051285">
    <property type="term" value="C:cell cortex of cell tip"/>
    <property type="evidence" value="ECO:0007669"/>
    <property type="project" value="TreeGrafter"/>
</dbReference>
<dbReference type="InterPro" id="IPR009571">
    <property type="entry name" value="SUR7/Rim9-like_fungi"/>
</dbReference>
<evidence type="ECO:0008006" key="4">
    <source>
        <dbReference type="Google" id="ProtNLM"/>
    </source>
</evidence>
<keyword evidence="1" id="KW-0812">Transmembrane</keyword>
<evidence type="ECO:0000256" key="1">
    <source>
        <dbReference type="SAM" id="Phobius"/>
    </source>
</evidence>
<name>A0A8S0XEM4_CYCAE</name>
<accession>A0A8S0XEM4</accession>
<keyword evidence="3" id="KW-1185">Reference proteome</keyword>
<dbReference type="GO" id="GO:0005886">
    <property type="term" value="C:plasma membrane"/>
    <property type="evidence" value="ECO:0007669"/>
    <property type="project" value="InterPro"/>
</dbReference>
<comment type="caution">
    <text evidence="2">The sequence shown here is derived from an EMBL/GenBank/DDBJ whole genome shotgun (WGS) entry which is preliminary data.</text>
</comment>
<dbReference type="AlphaFoldDB" id="A0A8S0XEM4"/>
<keyword evidence="1" id="KW-0472">Membrane</keyword>
<feature type="transmembrane region" description="Helical" evidence="1">
    <location>
        <begin position="20"/>
        <end position="39"/>
    </location>
</feature>
<keyword evidence="1" id="KW-1133">Transmembrane helix</keyword>
<dbReference type="InterPro" id="IPR052413">
    <property type="entry name" value="SUR7_domain"/>
</dbReference>
<evidence type="ECO:0000313" key="3">
    <source>
        <dbReference type="Proteomes" id="UP000467700"/>
    </source>
</evidence>
<dbReference type="Proteomes" id="UP000467700">
    <property type="component" value="Unassembled WGS sequence"/>
</dbReference>
<proteinExistence type="predicted"/>
<dbReference type="PANTHER" id="PTHR28019:SF2">
    <property type="entry name" value="CELL MEMBRANE PROTEIN YLR413W-RELATED"/>
    <property type="match status" value="1"/>
</dbReference>